<proteinExistence type="predicted"/>
<evidence type="ECO:0008006" key="3">
    <source>
        <dbReference type="Google" id="ProtNLM"/>
    </source>
</evidence>
<protein>
    <recommendedName>
        <fullName evidence="3">Mutator family transposase</fullName>
    </recommendedName>
</protein>
<evidence type="ECO:0000313" key="1">
    <source>
        <dbReference type="EMBL" id="GGJ49399.1"/>
    </source>
</evidence>
<reference evidence="1" key="2">
    <citation type="submission" date="2020-09" db="EMBL/GenBank/DDBJ databases">
        <authorList>
            <person name="Sun Q."/>
            <person name="Ohkuma M."/>
        </authorList>
    </citation>
    <scope>NUCLEOTIDE SEQUENCE</scope>
    <source>
        <strain evidence="1">JCM 3086</strain>
    </source>
</reference>
<dbReference type="EMBL" id="BMQA01000037">
    <property type="protein sequence ID" value="GGJ49399.1"/>
    <property type="molecule type" value="Genomic_DNA"/>
</dbReference>
<accession>A0A917P0Q8</accession>
<gene>
    <name evidence="1" type="ORF">GCM10010121_070680</name>
</gene>
<name>A0A917P0Q8_9ACTN</name>
<keyword evidence="2" id="KW-1185">Reference proteome</keyword>
<comment type="caution">
    <text evidence="1">The sequence shown here is derived from an EMBL/GenBank/DDBJ whole genome shotgun (WGS) entry which is preliminary data.</text>
</comment>
<sequence>MLASALEAEVNACIAELADERDERGRRLVVRNGYHQPRDVTTAAGVVEVTAPRVNDKRIDEATGERKRFSSAILPPYRRGSA</sequence>
<dbReference type="Proteomes" id="UP000657574">
    <property type="component" value="Unassembled WGS sequence"/>
</dbReference>
<dbReference type="AlphaFoldDB" id="A0A917P0Q8"/>
<reference evidence="1" key="1">
    <citation type="journal article" date="2014" name="Int. J. Syst. Evol. Microbiol.">
        <title>Complete genome sequence of Corynebacterium casei LMG S-19264T (=DSM 44701T), isolated from a smear-ripened cheese.</title>
        <authorList>
            <consortium name="US DOE Joint Genome Institute (JGI-PGF)"/>
            <person name="Walter F."/>
            <person name="Albersmeier A."/>
            <person name="Kalinowski J."/>
            <person name="Ruckert C."/>
        </authorList>
    </citation>
    <scope>NUCLEOTIDE SEQUENCE</scope>
    <source>
        <strain evidence="1">JCM 3086</strain>
    </source>
</reference>
<organism evidence="1 2">
    <name type="scientific">Streptomyces brasiliensis</name>
    <dbReference type="NCBI Taxonomy" id="1954"/>
    <lineage>
        <taxon>Bacteria</taxon>
        <taxon>Bacillati</taxon>
        <taxon>Actinomycetota</taxon>
        <taxon>Actinomycetes</taxon>
        <taxon>Kitasatosporales</taxon>
        <taxon>Streptomycetaceae</taxon>
        <taxon>Streptomyces</taxon>
    </lineage>
</organism>
<evidence type="ECO:0000313" key="2">
    <source>
        <dbReference type="Proteomes" id="UP000657574"/>
    </source>
</evidence>